<dbReference type="Gene3D" id="2.70.98.70">
    <property type="match status" value="1"/>
</dbReference>
<organism evidence="7">
    <name type="scientific">marine metagenome</name>
    <dbReference type="NCBI Taxonomy" id="408172"/>
    <lineage>
        <taxon>unclassified sequences</taxon>
        <taxon>metagenomes</taxon>
        <taxon>ecological metagenomes</taxon>
    </lineage>
</organism>
<comment type="subcellular location">
    <subcellularLocation>
        <location evidence="1">Periplasm</location>
    </subcellularLocation>
</comment>
<name>A0A382CSQ8_9ZZZZ</name>
<evidence type="ECO:0000256" key="4">
    <source>
        <dbReference type="ARBA" id="ARBA00023239"/>
    </source>
</evidence>
<dbReference type="InterPro" id="IPR008929">
    <property type="entry name" value="Chondroitin_lyas"/>
</dbReference>
<dbReference type="GO" id="GO:0016829">
    <property type="term" value="F:lyase activity"/>
    <property type="evidence" value="ECO:0007669"/>
    <property type="project" value="UniProtKB-KW"/>
</dbReference>
<accession>A0A382CSQ8</accession>
<evidence type="ECO:0000256" key="2">
    <source>
        <dbReference type="ARBA" id="ARBA00022729"/>
    </source>
</evidence>
<dbReference type="InterPro" id="IPR008397">
    <property type="entry name" value="Alginate_lyase_dom"/>
</dbReference>
<dbReference type="InterPro" id="IPR012480">
    <property type="entry name" value="Hepar_II_III_C"/>
</dbReference>
<keyword evidence="2" id="KW-0732">Signal</keyword>
<keyword evidence="4" id="KW-0456">Lyase</keyword>
<evidence type="ECO:0000256" key="1">
    <source>
        <dbReference type="ARBA" id="ARBA00004418"/>
    </source>
</evidence>
<gene>
    <name evidence="7" type="ORF">METZ01_LOCUS182050</name>
</gene>
<dbReference type="EMBL" id="UINC01035963">
    <property type="protein sequence ID" value="SVB29196.1"/>
    <property type="molecule type" value="Genomic_DNA"/>
</dbReference>
<evidence type="ECO:0000259" key="6">
    <source>
        <dbReference type="Pfam" id="PF07940"/>
    </source>
</evidence>
<dbReference type="PANTHER" id="PTHR39210:SF1">
    <property type="entry name" value="HEPARIN-SULFATE LYASE"/>
    <property type="match status" value="1"/>
</dbReference>
<dbReference type="AlphaFoldDB" id="A0A382CSQ8"/>
<dbReference type="PANTHER" id="PTHR39210">
    <property type="entry name" value="HEPARIN-SULFATE LYASE"/>
    <property type="match status" value="1"/>
</dbReference>
<protein>
    <submittedName>
        <fullName evidence="7">Uncharacterized protein</fullName>
    </submittedName>
</protein>
<feature type="non-terminal residue" evidence="7">
    <location>
        <position position="582"/>
    </location>
</feature>
<feature type="domain" description="Heparinase II/III-like C-terminal" evidence="6">
    <location>
        <begin position="401"/>
        <end position="483"/>
    </location>
</feature>
<dbReference type="SUPFAM" id="SSF48230">
    <property type="entry name" value="Chondroitin AC/alginate lyase"/>
    <property type="match status" value="1"/>
</dbReference>
<evidence type="ECO:0000259" key="5">
    <source>
        <dbReference type="Pfam" id="PF05426"/>
    </source>
</evidence>
<dbReference type="Pfam" id="PF07940">
    <property type="entry name" value="Hepar_II_III_C"/>
    <property type="match status" value="1"/>
</dbReference>
<proteinExistence type="predicted"/>
<keyword evidence="3" id="KW-0574">Periplasm</keyword>
<dbReference type="GO" id="GO:0042597">
    <property type="term" value="C:periplasmic space"/>
    <property type="evidence" value="ECO:0007669"/>
    <property type="project" value="UniProtKB-SubCell"/>
</dbReference>
<sequence>MQPESTPDLVPVDLPPHPRVFVTEEGLQRCRSLTEETVWAQAALGRLLKAADAPREWDVSESAPVRPEHGTKVLNHAFRQILAFHLTGRGLYLDSALVDFRCVATAYLRWPLVNDHTRAAPYGLAESRFTITLARVYDLIAPEGLAQADRELFQQALALTEETTDRCQHTTCGNHNTWNLVARLAAGLASGETGLVRDALHGWTFDGVPRYGLIHQLRHDILSDGLHWERTPGYHFYTLMALTDAAAMLANAGVDLWHAELPAQTGDDGRDLHGAYGPDGSKCLKAAFDAPFYATLGNGDFSLLHDSGLANLRGVWIWGPLYELAYQAYGDPKYAWLLARIEREYADWSGREYPQLPMSLQPPAGEWDFVLLKDAEHPTGHFSLDEDCSISLAGTHRQGCTLFPVTGVSILRNRPEDAAGTAVQMFWGPHSAGHQSPAALCVDLYGHGRCLSASPQSAGYEDPLHLTWLRSTIAHNTVTVDRRPMIPYDRDADTIWKTDGARGIASDGVLELFQPEGLFKACRASNEVVYPGIRLDRTLVLTDRIVLDLFRVVGAGPHRYDYAMHILGTPTAATESQGGVPF</sequence>
<dbReference type="Gene3D" id="1.50.10.100">
    <property type="entry name" value="Chondroitin AC/alginate lyase"/>
    <property type="match status" value="1"/>
</dbReference>
<feature type="domain" description="Alginate lyase" evidence="5">
    <location>
        <begin position="152"/>
        <end position="260"/>
    </location>
</feature>
<dbReference type="Pfam" id="PF05426">
    <property type="entry name" value="Alginate_lyase"/>
    <property type="match status" value="1"/>
</dbReference>
<evidence type="ECO:0000313" key="7">
    <source>
        <dbReference type="EMBL" id="SVB29196.1"/>
    </source>
</evidence>
<evidence type="ECO:0000256" key="3">
    <source>
        <dbReference type="ARBA" id="ARBA00022764"/>
    </source>
</evidence>
<reference evidence="7" key="1">
    <citation type="submission" date="2018-05" db="EMBL/GenBank/DDBJ databases">
        <authorList>
            <person name="Lanie J.A."/>
            <person name="Ng W.-L."/>
            <person name="Kazmierczak K.M."/>
            <person name="Andrzejewski T.M."/>
            <person name="Davidsen T.M."/>
            <person name="Wayne K.J."/>
            <person name="Tettelin H."/>
            <person name="Glass J.I."/>
            <person name="Rusch D."/>
            <person name="Podicherti R."/>
            <person name="Tsui H.-C.T."/>
            <person name="Winkler M.E."/>
        </authorList>
    </citation>
    <scope>NUCLEOTIDE SEQUENCE</scope>
</reference>